<evidence type="ECO:0000256" key="5">
    <source>
        <dbReference type="ARBA" id="ARBA00024029"/>
    </source>
</evidence>
<dbReference type="GO" id="GO:0046872">
    <property type="term" value="F:metal ion binding"/>
    <property type="evidence" value="ECO:0007669"/>
    <property type="project" value="UniProtKB-KW"/>
</dbReference>
<evidence type="ECO:0000256" key="3">
    <source>
        <dbReference type="ARBA" id="ARBA00022801"/>
    </source>
</evidence>
<evidence type="ECO:0000256" key="2">
    <source>
        <dbReference type="ARBA" id="ARBA00022723"/>
    </source>
</evidence>
<organism evidence="6 7">
    <name type="scientific">Devosia pacifica</name>
    <dbReference type="NCBI Taxonomy" id="1335967"/>
    <lineage>
        <taxon>Bacteria</taxon>
        <taxon>Pseudomonadati</taxon>
        <taxon>Pseudomonadota</taxon>
        <taxon>Alphaproteobacteria</taxon>
        <taxon>Hyphomicrobiales</taxon>
        <taxon>Devosiaceae</taxon>
        <taxon>Devosia</taxon>
    </lineage>
</organism>
<keyword evidence="2" id="KW-0479">Metal-binding</keyword>
<protein>
    <submittedName>
        <fullName evidence="6">Creatininase</fullName>
    </submittedName>
</protein>
<dbReference type="RefSeq" id="WP_244639832.1">
    <property type="nucleotide sequence ID" value="NZ_BMZE01000001.1"/>
</dbReference>
<dbReference type="GO" id="GO:0009231">
    <property type="term" value="P:riboflavin biosynthetic process"/>
    <property type="evidence" value="ECO:0007669"/>
    <property type="project" value="TreeGrafter"/>
</dbReference>
<proteinExistence type="inferred from homology"/>
<reference evidence="6" key="2">
    <citation type="submission" date="2020-09" db="EMBL/GenBank/DDBJ databases">
        <authorList>
            <person name="Sun Q."/>
            <person name="Kim S."/>
        </authorList>
    </citation>
    <scope>NUCLEOTIDE SEQUENCE</scope>
    <source>
        <strain evidence="6">KCTC 32437</strain>
    </source>
</reference>
<evidence type="ECO:0000256" key="4">
    <source>
        <dbReference type="ARBA" id="ARBA00022833"/>
    </source>
</evidence>
<dbReference type="GO" id="GO:0016811">
    <property type="term" value="F:hydrolase activity, acting on carbon-nitrogen (but not peptide) bonds, in linear amides"/>
    <property type="evidence" value="ECO:0007669"/>
    <property type="project" value="TreeGrafter"/>
</dbReference>
<keyword evidence="4" id="KW-0862">Zinc</keyword>
<evidence type="ECO:0000313" key="6">
    <source>
        <dbReference type="EMBL" id="GHA10111.1"/>
    </source>
</evidence>
<dbReference type="Pfam" id="PF02633">
    <property type="entry name" value="Creatininase"/>
    <property type="match status" value="1"/>
</dbReference>
<dbReference type="PANTHER" id="PTHR35005:SF1">
    <property type="entry name" value="2-AMINO-5-FORMYLAMINO-6-RIBOSYLAMINOPYRIMIDIN-4(3H)-ONE 5'-MONOPHOSPHATE DEFORMYLASE"/>
    <property type="match status" value="1"/>
</dbReference>
<sequence>MSTMHYWLHMTTADFAVLPKGAIALLPVGATEQHGPHMPVGTDTLINQGIVARMLELVDPALNLVVLPTQPVGTSTEHLDFPGTLSHDPDAIMSIWTTLLDTVVRAGISKVVLFNSHGGQSRLLQPVALQIRRRHGVLAAYASWFDAGYPAGLFDADEVNFGIHAGAIETAMMLHLHPELVRRDRITDFPSTAASIDSEFSLLQSDPGNGRIGGFGWMMQDLNPYGAAGDARRATPEAGRALVDNAAQALADLLAEIDRFDTSKLSPDTFLDGHEKP</sequence>
<dbReference type="Gene3D" id="3.40.50.10310">
    <property type="entry name" value="Creatininase"/>
    <property type="match status" value="1"/>
</dbReference>
<reference evidence="6" key="1">
    <citation type="journal article" date="2014" name="Int. J. Syst. Evol. Microbiol.">
        <title>Complete genome sequence of Corynebacterium casei LMG S-19264T (=DSM 44701T), isolated from a smear-ripened cheese.</title>
        <authorList>
            <consortium name="US DOE Joint Genome Institute (JGI-PGF)"/>
            <person name="Walter F."/>
            <person name="Albersmeier A."/>
            <person name="Kalinowski J."/>
            <person name="Ruckert C."/>
        </authorList>
    </citation>
    <scope>NUCLEOTIDE SEQUENCE</scope>
    <source>
        <strain evidence="6">KCTC 32437</strain>
    </source>
</reference>
<keyword evidence="7" id="KW-1185">Reference proteome</keyword>
<evidence type="ECO:0000256" key="1">
    <source>
        <dbReference type="ARBA" id="ARBA00001947"/>
    </source>
</evidence>
<accession>A0A918RS08</accession>
<name>A0A918RS08_9HYPH</name>
<comment type="similarity">
    <text evidence="5">Belongs to the creatininase superfamily.</text>
</comment>
<dbReference type="InterPro" id="IPR024087">
    <property type="entry name" value="Creatininase-like_sf"/>
</dbReference>
<keyword evidence="3" id="KW-0378">Hydrolase</keyword>
<comment type="cofactor">
    <cofactor evidence="1">
        <name>Zn(2+)</name>
        <dbReference type="ChEBI" id="CHEBI:29105"/>
    </cofactor>
</comment>
<gene>
    <name evidence="6" type="ORF">GCM10007989_00270</name>
</gene>
<dbReference type="EMBL" id="BMZE01000001">
    <property type="protein sequence ID" value="GHA10111.1"/>
    <property type="molecule type" value="Genomic_DNA"/>
</dbReference>
<comment type="caution">
    <text evidence="6">The sequence shown here is derived from an EMBL/GenBank/DDBJ whole genome shotgun (WGS) entry which is preliminary data.</text>
</comment>
<dbReference type="InterPro" id="IPR003785">
    <property type="entry name" value="Creatininase/forma_Hydrolase"/>
</dbReference>
<dbReference type="SUPFAM" id="SSF102215">
    <property type="entry name" value="Creatininase"/>
    <property type="match status" value="1"/>
</dbReference>
<dbReference type="Proteomes" id="UP000646579">
    <property type="component" value="Unassembled WGS sequence"/>
</dbReference>
<dbReference type="AlphaFoldDB" id="A0A918RS08"/>
<evidence type="ECO:0000313" key="7">
    <source>
        <dbReference type="Proteomes" id="UP000646579"/>
    </source>
</evidence>
<dbReference type="PANTHER" id="PTHR35005">
    <property type="entry name" value="3-DEHYDRO-SCYLLO-INOSOSE HYDROLASE"/>
    <property type="match status" value="1"/>
</dbReference>